<keyword evidence="3" id="KW-1185">Reference proteome</keyword>
<dbReference type="EMBL" id="CP104006">
    <property type="protein sequence ID" value="UWM46942.1"/>
    <property type="molecule type" value="Genomic_DNA"/>
</dbReference>
<dbReference type="Proteomes" id="UP001057860">
    <property type="component" value="Chromosome"/>
</dbReference>
<organism evidence="2 3">
    <name type="scientific">Yersinia alsatica</name>
    <dbReference type="NCBI Taxonomy" id="2890317"/>
    <lineage>
        <taxon>Bacteria</taxon>
        <taxon>Pseudomonadati</taxon>
        <taxon>Pseudomonadota</taxon>
        <taxon>Gammaproteobacteria</taxon>
        <taxon>Enterobacterales</taxon>
        <taxon>Yersiniaceae</taxon>
        <taxon>Yersinia</taxon>
    </lineage>
</organism>
<feature type="compositionally biased region" description="Polar residues" evidence="1">
    <location>
        <begin position="34"/>
        <end position="44"/>
    </location>
</feature>
<reference evidence="2" key="1">
    <citation type="submission" date="2022-08" db="EMBL/GenBank/DDBJ databases">
        <authorList>
            <person name="Bogun A."/>
            <person name="Kislichkina A."/>
            <person name="Solomentsev V."/>
            <person name="Skryabin Y."/>
            <person name="Sizova A."/>
            <person name="Platonov M."/>
            <person name="Dentovskaya S."/>
        </authorList>
    </citation>
    <scope>NUCLEOTIDE SEQUENCE</scope>
    <source>
        <strain evidence="2">SCPM-O-B-7604</strain>
    </source>
</reference>
<evidence type="ECO:0000256" key="1">
    <source>
        <dbReference type="SAM" id="MobiDB-lite"/>
    </source>
</evidence>
<gene>
    <name evidence="2" type="ORF">N0H69_09110</name>
</gene>
<evidence type="ECO:0000313" key="3">
    <source>
        <dbReference type="Proteomes" id="UP001057860"/>
    </source>
</evidence>
<dbReference type="GeneID" id="75140155"/>
<evidence type="ECO:0000313" key="2">
    <source>
        <dbReference type="EMBL" id="UWM46942.1"/>
    </source>
</evidence>
<accession>A0ABY5UTY5</accession>
<feature type="compositionally biased region" description="Polar residues" evidence="1">
    <location>
        <begin position="1"/>
        <end position="26"/>
    </location>
</feature>
<protein>
    <submittedName>
        <fullName evidence="2">Uncharacterized protein</fullName>
    </submittedName>
</protein>
<name>A0ABY5UTY5_9GAMM</name>
<sequence>MSAANTAAVPQTQGTPKSLGLQQGSQRAHPDELTQVSDSVSERS</sequence>
<proteinExistence type="predicted"/>
<dbReference type="RefSeq" id="WP_259705578.1">
    <property type="nucleotide sequence ID" value="NZ_CABHWQ010000038.1"/>
</dbReference>
<feature type="region of interest" description="Disordered" evidence="1">
    <location>
        <begin position="1"/>
        <end position="44"/>
    </location>
</feature>